<dbReference type="InterPro" id="IPR037099">
    <property type="entry name" value="Fum_R/Succ_DH_flav-like_C_sf"/>
</dbReference>
<dbReference type="PIRSF" id="PIRSF000171">
    <property type="entry name" value="SDHA_APRA_LASPO"/>
    <property type="match status" value="1"/>
</dbReference>
<dbReference type="Gene3D" id="3.50.50.60">
    <property type="entry name" value="FAD/NAD(P)-binding domain"/>
    <property type="match status" value="1"/>
</dbReference>
<keyword evidence="3" id="KW-0560">Oxidoreductase</keyword>
<dbReference type="PANTHER" id="PTHR11632:SF51">
    <property type="entry name" value="SUCCINATE DEHYDROGENASE [UBIQUINONE] FLAVOPROTEIN SUBUNIT, MITOCHONDRIAL"/>
    <property type="match status" value="1"/>
</dbReference>
<dbReference type="PANTHER" id="PTHR11632">
    <property type="entry name" value="SUCCINATE DEHYDROGENASE 2 FLAVOPROTEIN SUBUNIT"/>
    <property type="match status" value="1"/>
</dbReference>
<evidence type="ECO:0000313" key="6">
    <source>
        <dbReference type="EMBL" id="MEJ5093723.1"/>
    </source>
</evidence>
<comment type="cofactor">
    <cofactor evidence="1">
        <name>FAD</name>
        <dbReference type="ChEBI" id="CHEBI:57692"/>
    </cofactor>
</comment>
<dbReference type="InterPro" id="IPR036188">
    <property type="entry name" value="FAD/NAD-bd_sf"/>
</dbReference>
<accession>A0ABU8Q240</accession>
<evidence type="ECO:0000259" key="4">
    <source>
        <dbReference type="Pfam" id="PF00890"/>
    </source>
</evidence>
<dbReference type="PRINTS" id="PR00368">
    <property type="entry name" value="FADPNR"/>
</dbReference>
<reference evidence="6 7" key="1">
    <citation type="submission" date="2023-12" db="EMBL/GenBank/DDBJ databases">
        <title>Gut-associated functions are favored during microbiome assembly across C. elegans life.</title>
        <authorList>
            <person name="Zimmermann J."/>
        </authorList>
    </citation>
    <scope>NUCLEOTIDE SEQUENCE [LARGE SCALE GENOMIC DNA]</scope>
    <source>
        <strain evidence="6 7">JUb134</strain>
    </source>
</reference>
<dbReference type="Pfam" id="PF00890">
    <property type="entry name" value="FAD_binding_2"/>
    <property type="match status" value="1"/>
</dbReference>
<dbReference type="PRINTS" id="PR00411">
    <property type="entry name" value="PNDRDTASEI"/>
</dbReference>
<keyword evidence="2" id="KW-0285">Flavoprotein</keyword>
<dbReference type="Gene3D" id="3.90.700.10">
    <property type="entry name" value="Succinate dehydrogenase/fumarate reductase flavoprotein, catalytic domain"/>
    <property type="match status" value="1"/>
</dbReference>
<dbReference type="Proteomes" id="UP001380365">
    <property type="component" value="Unassembled WGS sequence"/>
</dbReference>
<dbReference type="RefSeq" id="WP_204991312.1">
    <property type="nucleotide sequence ID" value="NZ_JBBGZA010000001.1"/>
</dbReference>
<dbReference type="Gene3D" id="1.20.58.100">
    <property type="entry name" value="Fumarate reductase/succinate dehydrogenase flavoprotein-like, C-terminal domain"/>
    <property type="match status" value="1"/>
</dbReference>
<proteinExistence type="predicted"/>
<dbReference type="InterPro" id="IPR027477">
    <property type="entry name" value="Succ_DH/fumarate_Rdtase_cat_sf"/>
</dbReference>
<name>A0ABU8Q240_9SPHN</name>
<evidence type="ECO:0000256" key="3">
    <source>
        <dbReference type="ARBA" id="ARBA00023002"/>
    </source>
</evidence>
<sequence length="617" mass="66424">MHGIRDAASLPRIQAFPDLRRHQRDPAQHRRARPLLLTFIAESDMTQLPLELITIKTDVVVVGGGGAASRAALSARQAGADVHLLAKAPLRTGGSTVHGASEIMSMGAAGYGDRKDSAEVHFNDTMRAGQGFIDPALVQVLAEDAPKRIQDLIDLGVQFDRLPAQPEEQSTDYKLIRSDFGTYGRAMGVGGRTGKAFVDAISDELVRTGVHVDAPVMLIDLVRDRDGAISGVLAFDGERQRLIHYIAPAVVLGTGGMHGAFQQQVSTAEMSGDGQAICLRHGAELVNLEFHQFGPALIHPYVQLFSKSCFILHPEITNSEGHAFLRDYVPADLSVEEVLDEKVFPFTTTNASRYLDIAIAREINEGRAGPHGGVSLSFAHIPEERITAVIPNTANWMRERGLDVRTGQFEVGIAFQCMNGGVRMVDTDAQSTIPGLYVIGELAGGVRGPDRPGGNSLAEGQVFGHRAGAAAGRRAAAAKASDAATLDASLEGIAASLDGGTSNPDLDAIEGSIRTAMQRHCLVEKDAAGLEKARSIIASARDALRDARFGPQTLLKGLSLRNMAQISDLVLDACLARTETRSGHYRTDYPETDDEHYLGCFVWKQEGDAVERDWKRF</sequence>
<evidence type="ECO:0000259" key="5">
    <source>
        <dbReference type="Pfam" id="PF02910"/>
    </source>
</evidence>
<evidence type="ECO:0000256" key="2">
    <source>
        <dbReference type="ARBA" id="ARBA00022630"/>
    </source>
</evidence>
<dbReference type="Pfam" id="PF02910">
    <property type="entry name" value="Succ_DH_flav_C"/>
    <property type="match status" value="1"/>
</dbReference>
<dbReference type="InterPro" id="IPR030664">
    <property type="entry name" value="SdhA/FrdA/AprA"/>
</dbReference>
<evidence type="ECO:0000256" key="1">
    <source>
        <dbReference type="ARBA" id="ARBA00001974"/>
    </source>
</evidence>
<organism evidence="6 7">
    <name type="scientific">Sphingomonas molluscorum</name>
    <dbReference type="NCBI Taxonomy" id="418184"/>
    <lineage>
        <taxon>Bacteria</taxon>
        <taxon>Pseudomonadati</taxon>
        <taxon>Pseudomonadota</taxon>
        <taxon>Alphaproteobacteria</taxon>
        <taxon>Sphingomonadales</taxon>
        <taxon>Sphingomonadaceae</taxon>
        <taxon>Sphingomonas</taxon>
    </lineage>
</organism>
<keyword evidence="7" id="KW-1185">Reference proteome</keyword>
<dbReference type="SUPFAM" id="SSF46977">
    <property type="entry name" value="Succinate dehydrogenase/fumarate reductase flavoprotein C-terminal domain"/>
    <property type="match status" value="1"/>
</dbReference>
<evidence type="ECO:0000313" key="7">
    <source>
        <dbReference type="Proteomes" id="UP001380365"/>
    </source>
</evidence>
<comment type="caution">
    <text evidence="6">The sequence shown here is derived from an EMBL/GenBank/DDBJ whole genome shotgun (WGS) entry which is preliminary data.</text>
</comment>
<feature type="domain" description="FAD-dependent oxidoreductase 2 FAD-binding" evidence="4">
    <location>
        <begin position="58"/>
        <end position="457"/>
    </location>
</feature>
<dbReference type="InterPro" id="IPR003953">
    <property type="entry name" value="FAD-dep_OxRdtase_2_FAD-bd"/>
</dbReference>
<gene>
    <name evidence="6" type="ORF">WH159_04135</name>
</gene>
<protein>
    <submittedName>
        <fullName evidence="6">FAD-binding protein</fullName>
    </submittedName>
</protein>
<feature type="domain" description="Fumarate reductase/succinate dehydrogenase flavoprotein-like C-terminal" evidence="5">
    <location>
        <begin position="513"/>
        <end position="608"/>
    </location>
</feature>
<dbReference type="EMBL" id="JBBGZA010000001">
    <property type="protein sequence ID" value="MEJ5093723.1"/>
    <property type="molecule type" value="Genomic_DNA"/>
</dbReference>
<dbReference type="InterPro" id="IPR015939">
    <property type="entry name" value="Fum_Rdtase/Succ_DH_flav-like_C"/>
</dbReference>
<dbReference type="SUPFAM" id="SSF51905">
    <property type="entry name" value="FAD/NAD(P)-binding domain"/>
    <property type="match status" value="1"/>
</dbReference>